<proteinExistence type="predicted"/>
<organism evidence="5 6">
    <name type="scientific">candidate division WWE3 bacterium CSP1-7</name>
    <dbReference type="NCBI Taxonomy" id="1576480"/>
    <lineage>
        <taxon>Bacteria</taxon>
        <taxon>Katanobacteria</taxon>
    </lineage>
</organism>
<evidence type="ECO:0000259" key="4">
    <source>
        <dbReference type="PROSITE" id="PS50937"/>
    </source>
</evidence>
<dbReference type="GO" id="GO:0003700">
    <property type="term" value="F:DNA-binding transcription factor activity"/>
    <property type="evidence" value="ECO:0007669"/>
    <property type="project" value="InterPro"/>
</dbReference>
<evidence type="ECO:0000256" key="1">
    <source>
        <dbReference type="ARBA" id="ARBA00023125"/>
    </source>
</evidence>
<dbReference type="AlphaFoldDB" id="A0A0T5ZWZ5"/>
<feature type="compositionally biased region" description="Gly residues" evidence="2">
    <location>
        <begin position="282"/>
        <end position="294"/>
    </location>
</feature>
<feature type="transmembrane region" description="Helical" evidence="3">
    <location>
        <begin position="146"/>
        <end position="166"/>
    </location>
</feature>
<dbReference type="SUPFAM" id="SSF46955">
    <property type="entry name" value="Putative DNA-binding domain"/>
    <property type="match status" value="2"/>
</dbReference>
<dbReference type="PROSITE" id="PS50937">
    <property type="entry name" value="HTH_MERR_2"/>
    <property type="match status" value="2"/>
</dbReference>
<dbReference type="InterPro" id="IPR000551">
    <property type="entry name" value="MerR-type_HTH_dom"/>
</dbReference>
<dbReference type="CDD" id="cd04761">
    <property type="entry name" value="HTH_MerR-SF"/>
    <property type="match status" value="1"/>
</dbReference>
<dbReference type="PANTHER" id="PTHR30204:SF58">
    <property type="entry name" value="HTH-TYPE TRANSCRIPTIONAL REGULATOR YFMP"/>
    <property type="match status" value="1"/>
</dbReference>
<gene>
    <name evidence="5" type="ORF">XU08_C0004G0038</name>
</gene>
<evidence type="ECO:0000256" key="2">
    <source>
        <dbReference type="SAM" id="MobiDB-lite"/>
    </source>
</evidence>
<feature type="domain" description="HTH merR-type" evidence="4">
    <location>
        <begin position="65"/>
        <end position="112"/>
    </location>
</feature>
<dbReference type="PROSITE" id="PS00552">
    <property type="entry name" value="HTH_MERR_1"/>
    <property type="match status" value="1"/>
</dbReference>
<evidence type="ECO:0000313" key="5">
    <source>
        <dbReference type="EMBL" id="KRT67325.1"/>
    </source>
</evidence>
<dbReference type="SMART" id="SM00422">
    <property type="entry name" value="HTH_MERR"/>
    <property type="match status" value="2"/>
</dbReference>
<reference evidence="5 6" key="1">
    <citation type="submission" date="2015-05" db="EMBL/GenBank/DDBJ databases">
        <title>Critical biogeochemical functions in the subsurface are associated with bacteria from new phyla and little studied lineages.</title>
        <authorList>
            <person name="Hug L.A."/>
            <person name="Thomas B.C."/>
            <person name="Sharon I."/>
            <person name="Brown C.T."/>
            <person name="Sharma R."/>
            <person name="Hettich R.L."/>
            <person name="Wilkins M.J."/>
            <person name="Williams K.H."/>
            <person name="Singh A."/>
            <person name="Banfield J.F."/>
        </authorList>
    </citation>
    <scope>NUCLEOTIDE SEQUENCE [LARGE SCALE GENOMIC DNA]</scope>
    <source>
        <strain evidence="5">CSP1-7</strain>
    </source>
</reference>
<dbReference type="Gene3D" id="1.10.1660.10">
    <property type="match status" value="2"/>
</dbReference>
<dbReference type="CDD" id="cd04762">
    <property type="entry name" value="HTH_MerR-trunc"/>
    <property type="match status" value="1"/>
</dbReference>
<dbReference type="PANTHER" id="PTHR30204">
    <property type="entry name" value="REDOX-CYCLING DRUG-SENSING TRANSCRIPTIONAL ACTIVATOR SOXR"/>
    <property type="match status" value="1"/>
</dbReference>
<dbReference type="EMBL" id="LDXK01000004">
    <property type="protein sequence ID" value="KRT67325.1"/>
    <property type="molecule type" value="Genomic_DNA"/>
</dbReference>
<dbReference type="Proteomes" id="UP000051297">
    <property type="component" value="Unassembled WGS sequence"/>
</dbReference>
<accession>A0A0T5ZWZ5</accession>
<dbReference type="InterPro" id="IPR009061">
    <property type="entry name" value="DNA-bd_dom_put_sf"/>
</dbReference>
<protein>
    <submittedName>
        <fullName evidence="5">Excisionase family DNA binding domain-containing protein</fullName>
    </submittedName>
</protein>
<keyword evidence="3" id="KW-0812">Transmembrane</keyword>
<keyword evidence="3" id="KW-0472">Membrane</keyword>
<comment type="caution">
    <text evidence="5">The sequence shown here is derived from an EMBL/GenBank/DDBJ whole genome shotgun (WGS) entry which is preliminary data.</text>
</comment>
<evidence type="ECO:0000256" key="3">
    <source>
        <dbReference type="SAM" id="Phobius"/>
    </source>
</evidence>
<dbReference type="STRING" id="1576480.XU08_C0004G0038"/>
<feature type="domain" description="HTH merR-type" evidence="4">
    <location>
        <begin position="9"/>
        <end position="48"/>
    </location>
</feature>
<dbReference type="Pfam" id="PF00376">
    <property type="entry name" value="MerR"/>
    <property type="match status" value="2"/>
</dbReference>
<keyword evidence="1" id="KW-0238">DNA-binding</keyword>
<keyword evidence="3" id="KW-1133">Transmembrane helix</keyword>
<feature type="non-terminal residue" evidence="5">
    <location>
        <position position="960"/>
    </location>
</feature>
<feature type="region of interest" description="Disordered" evidence="2">
    <location>
        <begin position="278"/>
        <end position="300"/>
    </location>
</feature>
<name>A0A0T5ZWZ5_UNCKA</name>
<dbReference type="InterPro" id="IPR047057">
    <property type="entry name" value="MerR_fam"/>
</dbReference>
<sequence length="960" mass="101755">MSENLPNRTLPVSKAASFLGVSAETLRRWDRKGILKPFRTKGGQRRYSLTNLEAYKSGERSAKTPLKISQAAEQLGVHPETLRRWEKDGAIRAERTNGGQRRYDQRDLETMRTGESGGQAPLLPSISPQIPVRTMEQFRPRPSYRFLKLFAVVMGLLIAVLGWSQLSPLSKERLKRAFSPSVQVPIADVNDVMGYKLSESFEILGLKFKFPVDLPGLVTQTFTVLGDSVLNGARFLGTVLFGQGNDYFITPTGDTSFNSVTSNTGEVTTLRVTNLTVTGTSTGTGGGGGGGPAEGGDADTLGGQAGSYYLDLDNETGTCTDCLTGVEIDESTLTISLSDADTLDGQDGTYYLDLDNETGTCANCLSTTEIDESTFTGLNSTNIDDIYLFNNGDTGTGTYTFEDDVTLGLTAADSLIVNAAVASDIIPIDSLQDLGSAGLRWFHVFADEINATTIVGTISGGETTSADWRINSDNGTADLQDATITFDRGTESPNGVLRWNSSADQYLFEVFPLALDGQLISGVTTGTAPFSIASTTLVTNLNADLLDDQEGSYYLDLDNEVGTCADCLTGAEIDESSLAGVDADLLEGQAGSFYLDDFDDVYANSITAINFDMEIDNTNGLTFDMTTTGDFIIRDSGQNLFTFGDNSIIDIRPANLSAASGRVMIDGAVVDSTTDLGLLDINMDTVTTGASGINLDFQVLDAAGDLTVYGQRIDLLIDSDPDQSHTAYGQYIAVDLDDASSTAYGLYVDADADNLGTGTELAFGFEIGDSSTATQLEVGRLIRNTSGIAAAGLGAYTSTYLEDAAGALFEAGRVGFRAGNVTSGAASAAAFMVYTERETFSDMFPAFAAYVTSADRLLCMNGTDGAVSGWDCFGMAIGSANAVVLNFDGTSRWSFDYAGDGAGIVTMRPNNIADELKVKTLGAKAIYFDTSNNGTDLYIASGGDVGIGTDSPSYKLTVST</sequence>
<evidence type="ECO:0000313" key="6">
    <source>
        <dbReference type="Proteomes" id="UP000051297"/>
    </source>
</evidence>
<dbReference type="GO" id="GO:0003677">
    <property type="term" value="F:DNA binding"/>
    <property type="evidence" value="ECO:0007669"/>
    <property type="project" value="UniProtKB-KW"/>
</dbReference>